<dbReference type="InterPro" id="IPR005814">
    <property type="entry name" value="Aminotrans_3"/>
</dbReference>
<comment type="catalytic activity">
    <reaction evidence="5">
        <text>N(2)-acetyl-L-ornithine + 2-oxoglutarate = N-acetyl-L-glutamate 5-semialdehyde + L-glutamate</text>
        <dbReference type="Rhea" id="RHEA:18049"/>
        <dbReference type="ChEBI" id="CHEBI:16810"/>
        <dbReference type="ChEBI" id="CHEBI:29123"/>
        <dbReference type="ChEBI" id="CHEBI:29985"/>
        <dbReference type="ChEBI" id="CHEBI:57805"/>
        <dbReference type="EC" id="2.6.1.11"/>
    </reaction>
</comment>
<dbReference type="InterPro" id="IPR015422">
    <property type="entry name" value="PyrdxlP-dep_Trfase_small"/>
</dbReference>
<reference evidence="6 7" key="1">
    <citation type="submission" date="2023-03" db="EMBL/GenBank/DDBJ databases">
        <title>Paludisphaera mucosa sp. nov. a novel planctomycete from northern fen.</title>
        <authorList>
            <person name="Ivanova A."/>
        </authorList>
    </citation>
    <scope>NUCLEOTIDE SEQUENCE [LARGE SCALE GENOMIC DNA]</scope>
    <source>
        <strain evidence="6 7">Pla2</strain>
    </source>
</reference>
<dbReference type="EC" id="2.6.1.11" evidence="5"/>
<feature type="modified residue" description="N6-(pyridoxal phosphate)lysine" evidence="5">
    <location>
        <position position="257"/>
    </location>
</feature>
<keyword evidence="2 5" id="KW-0028">Amino-acid biosynthesis</keyword>
<organism evidence="6 7">
    <name type="scientific">Paludisphaera mucosa</name>
    <dbReference type="NCBI Taxonomy" id="3030827"/>
    <lineage>
        <taxon>Bacteria</taxon>
        <taxon>Pseudomonadati</taxon>
        <taxon>Planctomycetota</taxon>
        <taxon>Planctomycetia</taxon>
        <taxon>Isosphaerales</taxon>
        <taxon>Isosphaeraceae</taxon>
        <taxon>Paludisphaera</taxon>
    </lineage>
</organism>
<dbReference type="InterPro" id="IPR050103">
    <property type="entry name" value="Class-III_PLP-dep_AT"/>
</dbReference>
<comment type="subunit">
    <text evidence="5">Homodimer.</text>
</comment>
<evidence type="ECO:0000313" key="6">
    <source>
        <dbReference type="EMBL" id="MDG3003981.1"/>
    </source>
</evidence>
<dbReference type="Gene3D" id="3.90.1150.10">
    <property type="entry name" value="Aspartate Aminotransferase, domain 1"/>
    <property type="match status" value="1"/>
</dbReference>
<protein>
    <recommendedName>
        <fullName evidence="5">Acetylornithine aminotransferase</fullName>
        <shortName evidence="5">ACOAT</shortName>
        <ecNumber evidence="5">2.6.1.11</ecNumber>
    </recommendedName>
</protein>
<proteinExistence type="inferred from homology"/>
<dbReference type="HAMAP" id="MF_01107">
    <property type="entry name" value="ArgD_aminotrans_3"/>
    <property type="match status" value="1"/>
</dbReference>
<comment type="subcellular location">
    <subcellularLocation>
        <location evidence="5">Cytoplasm</location>
    </subcellularLocation>
</comment>
<feature type="binding site" evidence="5">
    <location>
        <begin position="113"/>
        <end position="114"/>
    </location>
    <ligand>
        <name>pyridoxal 5'-phosphate</name>
        <dbReference type="ChEBI" id="CHEBI:597326"/>
    </ligand>
</feature>
<dbReference type="PROSITE" id="PS00600">
    <property type="entry name" value="AA_TRANSFER_CLASS_3"/>
    <property type="match status" value="1"/>
</dbReference>
<comment type="pathway">
    <text evidence="5">Amino-acid biosynthesis; L-arginine biosynthesis; N(2)-acetyl-L-ornithine from L-glutamate: step 4/4.</text>
</comment>
<comment type="similarity">
    <text evidence="5">Belongs to the class-III pyridoxal-phosphate-dependent aminotransferase family. ArgD subfamily.</text>
</comment>
<dbReference type="Pfam" id="PF00202">
    <property type="entry name" value="Aminotran_3"/>
    <property type="match status" value="1"/>
</dbReference>
<feature type="binding site" evidence="5">
    <location>
        <position position="285"/>
    </location>
    <ligand>
        <name>N(2)-acetyl-L-ornithine</name>
        <dbReference type="ChEBI" id="CHEBI:57805"/>
    </ligand>
</feature>
<comment type="miscellaneous">
    <text evidence="5">May also have succinyldiaminopimelate aminotransferase activity, thus carrying out the corresponding step in lysine biosynthesis.</text>
</comment>
<dbReference type="PANTHER" id="PTHR11986">
    <property type="entry name" value="AMINOTRANSFERASE CLASS III"/>
    <property type="match status" value="1"/>
</dbReference>
<evidence type="ECO:0000256" key="5">
    <source>
        <dbReference type="HAMAP-Rule" id="MF_01107"/>
    </source>
</evidence>
<dbReference type="GO" id="GO:0008483">
    <property type="term" value="F:transaminase activity"/>
    <property type="evidence" value="ECO:0007669"/>
    <property type="project" value="UniProtKB-KW"/>
</dbReference>
<comment type="caution">
    <text evidence="6">The sequence shown here is derived from an EMBL/GenBank/DDBJ whole genome shotgun (WGS) entry which is preliminary data.</text>
</comment>
<feature type="binding site" evidence="5">
    <location>
        <begin position="228"/>
        <end position="231"/>
    </location>
    <ligand>
        <name>pyridoxal 5'-phosphate</name>
        <dbReference type="ChEBI" id="CHEBI:597326"/>
    </ligand>
</feature>
<feature type="binding site" evidence="5">
    <location>
        <position position="143"/>
    </location>
    <ligand>
        <name>pyridoxal 5'-phosphate</name>
        <dbReference type="ChEBI" id="CHEBI:597326"/>
    </ligand>
</feature>
<evidence type="ECO:0000256" key="4">
    <source>
        <dbReference type="ARBA" id="ARBA00022898"/>
    </source>
</evidence>
<feature type="binding site" evidence="5">
    <location>
        <position position="286"/>
    </location>
    <ligand>
        <name>pyridoxal 5'-phosphate</name>
        <dbReference type="ChEBI" id="CHEBI:597326"/>
    </ligand>
</feature>
<evidence type="ECO:0000256" key="1">
    <source>
        <dbReference type="ARBA" id="ARBA00022576"/>
    </source>
</evidence>
<dbReference type="NCBIfam" id="TIGR00707">
    <property type="entry name" value="argD"/>
    <property type="match status" value="1"/>
</dbReference>
<evidence type="ECO:0000256" key="3">
    <source>
        <dbReference type="ARBA" id="ARBA00022679"/>
    </source>
</evidence>
<dbReference type="CDD" id="cd00610">
    <property type="entry name" value="OAT_like"/>
    <property type="match status" value="1"/>
</dbReference>
<keyword evidence="5" id="KW-0055">Arginine biosynthesis</keyword>
<dbReference type="Gene3D" id="3.40.640.10">
    <property type="entry name" value="Type I PLP-dependent aspartate aminotransferase-like (Major domain)"/>
    <property type="match status" value="1"/>
</dbReference>
<dbReference type="NCBIfam" id="NF002325">
    <property type="entry name" value="PRK01278.1"/>
    <property type="match status" value="1"/>
</dbReference>
<dbReference type="InterPro" id="IPR049704">
    <property type="entry name" value="Aminotrans_3_PPA_site"/>
</dbReference>
<dbReference type="EMBL" id="JARRAG010000001">
    <property type="protein sequence ID" value="MDG3003981.1"/>
    <property type="molecule type" value="Genomic_DNA"/>
</dbReference>
<dbReference type="SUPFAM" id="SSF53383">
    <property type="entry name" value="PLP-dependent transferases"/>
    <property type="match status" value="1"/>
</dbReference>
<dbReference type="InterPro" id="IPR015424">
    <property type="entry name" value="PyrdxlP-dep_Trfase"/>
</dbReference>
<sequence length="404" mass="44063">MAHAQTTHPTSQETIAEFDRYVVPNYRRYPVSLVRGENSWIWDAEGRRYLDFFPGWGCNLLGHCPPRVVEAVRDQVGRLIHVPNTWYMEAQGEFARALSERSFGGQSFFCNSGAEANEAAIKLARAYGHPRGKFKILTMEGGFHGRTFAALTATAQPKYHEGFEPMVPGFVYMKYDDLEAVAAAIDDQTAAVMLEPIQGEGGVKIPSRNFLPGLRKLCDDRGALLILDEVQTGMGRTGSWFAYQHSGITPDVLTCAKALAGGIAAGVMIAKPEIAAVLKPGMHASTFGGNPIACRAGLATVETIEEEGLLARGAAIGERFRSQFEALQAEIPEKIREIRILGVMIGLDLTFDASDVVAQCLSRRLLINATHGHVVRLLPALTISDEQIDQGCAILADVLREAQH</sequence>
<name>A0ABT6F8S3_9BACT</name>
<gene>
    <name evidence="5" type="primary">argD</name>
    <name evidence="6" type="ORF">PZE19_09370</name>
</gene>
<keyword evidence="7" id="KW-1185">Reference proteome</keyword>
<keyword evidence="3 5" id="KW-0808">Transferase</keyword>
<accession>A0ABT6F8S3</accession>
<dbReference type="PIRSF" id="PIRSF000521">
    <property type="entry name" value="Transaminase_4ab_Lys_Orn"/>
    <property type="match status" value="1"/>
</dbReference>
<evidence type="ECO:0000256" key="2">
    <source>
        <dbReference type="ARBA" id="ARBA00022605"/>
    </source>
</evidence>
<comment type="cofactor">
    <cofactor evidence="5">
        <name>pyridoxal 5'-phosphate</name>
        <dbReference type="ChEBI" id="CHEBI:597326"/>
    </cofactor>
    <text evidence="5">Binds 1 pyridoxal phosphate per subunit.</text>
</comment>
<dbReference type="Proteomes" id="UP001216907">
    <property type="component" value="Unassembled WGS sequence"/>
</dbReference>
<dbReference type="PANTHER" id="PTHR11986:SF79">
    <property type="entry name" value="ACETYLORNITHINE AMINOTRANSFERASE, MITOCHONDRIAL"/>
    <property type="match status" value="1"/>
</dbReference>
<dbReference type="InterPro" id="IPR015421">
    <property type="entry name" value="PyrdxlP-dep_Trfase_major"/>
</dbReference>
<dbReference type="RefSeq" id="WP_277860325.1">
    <property type="nucleotide sequence ID" value="NZ_JARRAG010000001.1"/>
</dbReference>
<evidence type="ECO:0000313" key="7">
    <source>
        <dbReference type="Proteomes" id="UP001216907"/>
    </source>
</evidence>
<dbReference type="InterPro" id="IPR004636">
    <property type="entry name" value="AcOrn/SuccOrn_fam"/>
</dbReference>
<keyword evidence="4 5" id="KW-0663">Pyridoxal phosphate</keyword>
<keyword evidence="1 5" id="KW-0032">Aminotransferase</keyword>
<keyword evidence="5" id="KW-0963">Cytoplasm</keyword>
<feature type="binding site" evidence="5">
    <location>
        <position position="146"/>
    </location>
    <ligand>
        <name>N(2)-acetyl-L-ornithine</name>
        <dbReference type="ChEBI" id="CHEBI:57805"/>
    </ligand>
</feature>